<keyword evidence="2 6" id="KW-0812">Transmembrane</keyword>
<dbReference type="Gene3D" id="1.20.1250.20">
    <property type="entry name" value="MFS general substrate transporter like domains"/>
    <property type="match status" value="1"/>
</dbReference>
<dbReference type="PROSITE" id="PS50850">
    <property type="entry name" value="MFS"/>
    <property type="match status" value="1"/>
</dbReference>
<dbReference type="SUPFAM" id="SSF103473">
    <property type="entry name" value="MFS general substrate transporter"/>
    <property type="match status" value="1"/>
</dbReference>
<dbReference type="InterPro" id="IPR036259">
    <property type="entry name" value="MFS_trans_sf"/>
</dbReference>
<dbReference type="Pfam" id="PF00083">
    <property type="entry name" value="Sugar_tr"/>
    <property type="match status" value="1"/>
</dbReference>
<dbReference type="GO" id="GO:0022857">
    <property type="term" value="F:transmembrane transporter activity"/>
    <property type="evidence" value="ECO:0007669"/>
    <property type="project" value="InterPro"/>
</dbReference>
<evidence type="ECO:0000256" key="1">
    <source>
        <dbReference type="ARBA" id="ARBA00004141"/>
    </source>
</evidence>
<accession>A0A183IBE4</accession>
<feature type="region of interest" description="Disordered" evidence="5">
    <location>
        <begin position="1"/>
        <end position="22"/>
    </location>
</feature>
<name>A0A183IBE4_9BILA</name>
<keyword evidence="9" id="KW-1185">Reference proteome</keyword>
<evidence type="ECO:0000256" key="6">
    <source>
        <dbReference type="SAM" id="Phobius"/>
    </source>
</evidence>
<evidence type="ECO:0000256" key="4">
    <source>
        <dbReference type="ARBA" id="ARBA00023136"/>
    </source>
</evidence>
<reference evidence="8 9" key="2">
    <citation type="submission" date="2018-11" db="EMBL/GenBank/DDBJ databases">
        <authorList>
            <consortium name="Pathogen Informatics"/>
        </authorList>
    </citation>
    <scope>NUCLEOTIDE SEQUENCE [LARGE SCALE GENOMIC DNA]</scope>
</reference>
<gene>
    <name evidence="8" type="ORF">SBAD_LOCUS938</name>
</gene>
<evidence type="ECO:0000313" key="9">
    <source>
        <dbReference type="Proteomes" id="UP000270296"/>
    </source>
</evidence>
<protein>
    <submittedName>
        <fullName evidence="10">MFS domain-containing protein</fullName>
    </submittedName>
</protein>
<feature type="domain" description="Major facilitator superfamily (MFS) profile" evidence="7">
    <location>
        <begin position="100"/>
        <end position="530"/>
    </location>
</feature>
<dbReference type="WBParaSite" id="SBAD_0000096801-mRNA-1">
    <property type="protein sequence ID" value="SBAD_0000096801-mRNA-1"/>
    <property type="gene ID" value="SBAD_0000096801"/>
</dbReference>
<dbReference type="AlphaFoldDB" id="A0A183IBE4"/>
<evidence type="ECO:0000259" key="7">
    <source>
        <dbReference type="PROSITE" id="PS50850"/>
    </source>
</evidence>
<evidence type="ECO:0000256" key="2">
    <source>
        <dbReference type="ARBA" id="ARBA00022692"/>
    </source>
</evidence>
<dbReference type="InterPro" id="IPR020846">
    <property type="entry name" value="MFS_dom"/>
</dbReference>
<feature type="transmembrane region" description="Helical" evidence="6">
    <location>
        <begin position="179"/>
        <end position="198"/>
    </location>
</feature>
<dbReference type="InterPro" id="IPR005828">
    <property type="entry name" value="MFS_sugar_transport-like"/>
</dbReference>
<comment type="subcellular location">
    <subcellularLocation>
        <location evidence="1">Membrane</location>
        <topology evidence="1">Multi-pass membrane protein</topology>
    </subcellularLocation>
</comment>
<dbReference type="OrthoDB" id="3936150at2759"/>
<feature type="transmembrane region" description="Helical" evidence="6">
    <location>
        <begin position="382"/>
        <end position="401"/>
    </location>
</feature>
<feature type="transmembrane region" description="Helical" evidence="6">
    <location>
        <begin position="478"/>
        <end position="498"/>
    </location>
</feature>
<evidence type="ECO:0000256" key="5">
    <source>
        <dbReference type="SAM" id="MobiDB-lite"/>
    </source>
</evidence>
<dbReference type="PANTHER" id="PTHR24064">
    <property type="entry name" value="SOLUTE CARRIER FAMILY 22 MEMBER"/>
    <property type="match status" value="1"/>
</dbReference>
<sequence length="559" mass="63823">MLHSPQNTDLSKLPASSQGAQLKISSTKRRKATLYRKQTVFEQDGPPFLSIQEVLVRVGFFGRYQVFCCVITIYSAIFWTTNYLLLLHPTVSKTWSCSNQLTSVNQTYYLQSYGKNFCEEIINCTVLRPVNSTFVSVVDEWKLFCDDSSLSYFVLLSYVLGRMLGCFVGGFIGDNIGRMWGIMCLQAVLLVTSMMSIASTTWKTFIAFQFFNGIIYGHMRVTCTTMLVETADRKYRTITHMCFQKSLGFIVNAMLASCTLHWRMHIIMMNLLASPLLYFYLLYQESYRWLISTGRLKKALNVISELNSDRWRKIKQPEIYEAQLAMIPHSDPRKRPYTLLDLICFKRWRPLILLLAVLHIINGTTSTVFYPYDEWHYFNVNFHLLLCGLLSLISSIAFVVADIQIAKLGHKPILLVCLTIQGLALLGLIIYPLNSASVRNAVQYSLKLILIMVGESVYHLIIFHATTASFPTVVRCHAFALFHACYDVGIIFMTLLLVRAKDNAIYPFILCEVLVVLGGVLTFFFFPETKYARSNKLFPDMLPTAVDSDMEATPRSIES</sequence>
<evidence type="ECO:0000313" key="10">
    <source>
        <dbReference type="WBParaSite" id="SBAD_0000096801-mRNA-1"/>
    </source>
</evidence>
<proteinExistence type="predicted"/>
<evidence type="ECO:0000313" key="8">
    <source>
        <dbReference type="EMBL" id="VDO92694.1"/>
    </source>
</evidence>
<dbReference type="EMBL" id="UZAM01006664">
    <property type="protein sequence ID" value="VDO92694.1"/>
    <property type="molecule type" value="Genomic_DNA"/>
</dbReference>
<keyword evidence="4 6" id="KW-0472">Membrane</keyword>
<feature type="transmembrane region" description="Helical" evidence="6">
    <location>
        <begin position="66"/>
        <end position="86"/>
    </location>
</feature>
<organism evidence="10">
    <name type="scientific">Soboliphyme baturini</name>
    <dbReference type="NCBI Taxonomy" id="241478"/>
    <lineage>
        <taxon>Eukaryota</taxon>
        <taxon>Metazoa</taxon>
        <taxon>Ecdysozoa</taxon>
        <taxon>Nematoda</taxon>
        <taxon>Enoplea</taxon>
        <taxon>Dorylaimia</taxon>
        <taxon>Dioctophymatida</taxon>
        <taxon>Dioctophymatoidea</taxon>
        <taxon>Soboliphymatidae</taxon>
        <taxon>Soboliphyme</taxon>
    </lineage>
</organism>
<keyword evidence="3 6" id="KW-1133">Transmembrane helix</keyword>
<evidence type="ECO:0000256" key="3">
    <source>
        <dbReference type="ARBA" id="ARBA00022989"/>
    </source>
</evidence>
<feature type="transmembrane region" description="Helical" evidence="6">
    <location>
        <begin position="413"/>
        <end position="433"/>
    </location>
</feature>
<dbReference type="GO" id="GO:0016020">
    <property type="term" value="C:membrane"/>
    <property type="evidence" value="ECO:0007669"/>
    <property type="project" value="UniProtKB-SubCell"/>
</dbReference>
<feature type="transmembrane region" description="Helical" evidence="6">
    <location>
        <begin position="504"/>
        <end position="526"/>
    </location>
</feature>
<dbReference type="Proteomes" id="UP000270296">
    <property type="component" value="Unassembled WGS sequence"/>
</dbReference>
<reference evidence="10" key="1">
    <citation type="submission" date="2016-06" db="UniProtKB">
        <authorList>
            <consortium name="WormBaseParasite"/>
        </authorList>
    </citation>
    <scope>IDENTIFICATION</scope>
</reference>
<feature type="transmembrane region" description="Helical" evidence="6">
    <location>
        <begin position="351"/>
        <end position="370"/>
    </location>
</feature>
<feature type="transmembrane region" description="Helical" evidence="6">
    <location>
        <begin position="445"/>
        <end position="466"/>
    </location>
</feature>
<feature type="transmembrane region" description="Helical" evidence="6">
    <location>
        <begin position="150"/>
        <end position="172"/>
    </location>
</feature>
<feature type="transmembrane region" description="Helical" evidence="6">
    <location>
        <begin position="262"/>
        <end position="283"/>
    </location>
</feature>